<dbReference type="PANTHER" id="PTHR43711:SF26">
    <property type="entry name" value="SENSOR HISTIDINE KINASE RCSC"/>
    <property type="match status" value="1"/>
</dbReference>
<dbReference type="InterPro" id="IPR050736">
    <property type="entry name" value="Sensor_HK_Regulatory"/>
</dbReference>
<dbReference type="Gene3D" id="1.10.287.130">
    <property type="match status" value="1"/>
</dbReference>
<dbReference type="InterPro" id="IPR005467">
    <property type="entry name" value="His_kinase_dom"/>
</dbReference>
<dbReference type="InterPro" id="IPR003594">
    <property type="entry name" value="HATPase_dom"/>
</dbReference>
<feature type="transmembrane region" description="Helical" evidence="6">
    <location>
        <begin position="12"/>
        <end position="35"/>
    </location>
</feature>
<feature type="transmembrane region" description="Helical" evidence="6">
    <location>
        <begin position="95"/>
        <end position="113"/>
    </location>
</feature>
<dbReference type="Gene3D" id="3.30.565.10">
    <property type="entry name" value="Histidine kinase-like ATPase, C-terminal domain"/>
    <property type="match status" value="1"/>
</dbReference>
<gene>
    <name evidence="8" type="ORF">GCM10023091_30670</name>
</gene>
<dbReference type="EC" id="2.7.13.3" evidence="2"/>
<keyword evidence="6" id="KW-0472">Membrane</keyword>
<evidence type="ECO:0000256" key="5">
    <source>
        <dbReference type="ARBA" id="ARBA00023012"/>
    </source>
</evidence>
<evidence type="ECO:0000256" key="4">
    <source>
        <dbReference type="ARBA" id="ARBA00022777"/>
    </source>
</evidence>
<organism evidence="8 9">
    <name type="scientific">Ravibacter arvi</name>
    <dbReference type="NCBI Taxonomy" id="2051041"/>
    <lineage>
        <taxon>Bacteria</taxon>
        <taxon>Pseudomonadati</taxon>
        <taxon>Bacteroidota</taxon>
        <taxon>Cytophagia</taxon>
        <taxon>Cytophagales</taxon>
        <taxon>Spirosomataceae</taxon>
        <taxon>Ravibacter</taxon>
    </lineage>
</organism>
<keyword evidence="6" id="KW-1133">Transmembrane helix</keyword>
<evidence type="ECO:0000256" key="1">
    <source>
        <dbReference type="ARBA" id="ARBA00000085"/>
    </source>
</evidence>
<dbReference type="Pfam" id="PF02518">
    <property type="entry name" value="HATPase_c"/>
    <property type="match status" value="1"/>
</dbReference>
<dbReference type="InterPro" id="IPR036097">
    <property type="entry name" value="HisK_dim/P_sf"/>
</dbReference>
<evidence type="ECO:0000256" key="3">
    <source>
        <dbReference type="ARBA" id="ARBA00022679"/>
    </source>
</evidence>
<keyword evidence="9" id="KW-1185">Reference proteome</keyword>
<accession>A0ABP8M402</accession>
<dbReference type="Proteomes" id="UP001501508">
    <property type="component" value="Unassembled WGS sequence"/>
</dbReference>
<sequence length="402" mass="45208">MVMLVMAYNIPFSLLIGLHWLAAAACVLTVLQYYLFRLSRFGGKTDVSRTFTLLLFYIFFVYNYFSNSGINGSGMLSFASWAFIAMAITPPRQQWWAGAFIAMSVVMVMIYEYNYPDTVQNTYKSLEDRFIDIGSTILVFIFLSIITFTFVISNYTKERNTALQKANQLNLSNLRKDKLISLISHDFNAPLRNVKQYLKLWRDHELDHDKRELLEKELLRVTTDTQNLLLNLLSWSRNNLDNEEDIRLAPVVVSDALIDTFNVYNGIASDKGLQLSTTISSDVVVSGDFERLEIVLRNLISNAIKFTSQGGTINVGATDRGDAWEISVTDNGVGVDAEKEALLFKQHLHPDLGTEREKGVGIGLTICGEFVAAMGGEIGFQRLHDLSVFYVRLPKAGLDSAA</sequence>
<protein>
    <recommendedName>
        <fullName evidence="2">histidine kinase</fullName>
        <ecNumber evidence="2">2.7.13.3</ecNumber>
    </recommendedName>
</protein>
<dbReference type="PROSITE" id="PS50109">
    <property type="entry name" value="HIS_KIN"/>
    <property type="match status" value="1"/>
</dbReference>
<comment type="caution">
    <text evidence="8">The sequence shown here is derived from an EMBL/GenBank/DDBJ whole genome shotgun (WGS) entry which is preliminary data.</text>
</comment>
<name>A0ABP8M402_9BACT</name>
<dbReference type="InterPro" id="IPR036890">
    <property type="entry name" value="HATPase_C_sf"/>
</dbReference>
<feature type="domain" description="Histidine kinase" evidence="7">
    <location>
        <begin position="182"/>
        <end position="397"/>
    </location>
</feature>
<dbReference type="InterPro" id="IPR004358">
    <property type="entry name" value="Sig_transdc_His_kin-like_C"/>
</dbReference>
<comment type="catalytic activity">
    <reaction evidence="1">
        <text>ATP + protein L-histidine = ADP + protein N-phospho-L-histidine.</text>
        <dbReference type="EC" id="2.7.13.3"/>
    </reaction>
</comment>
<dbReference type="SMART" id="SM00387">
    <property type="entry name" value="HATPase_c"/>
    <property type="match status" value="1"/>
</dbReference>
<dbReference type="PANTHER" id="PTHR43711">
    <property type="entry name" value="TWO-COMPONENT HISTIDINE KINASE"/>
    <property type="match status" value="1"/>
</dbReference>
<evidence type="ECO:0000313" key="9">
    <source>
        <dbReference type="Proteomes" id="UP001501508"/>
    </source>
</evidence>
<keyword evidence="6" id="KW-0812">Transmembrane</keyword>
<dbReference type="SUPFAM" id="SSF47384">
    <property type="entry name" value="Homodimeric domain of signal transducing histidine kinase"/>
    <property type="match status" value="1"/>
</dbReference>
<evidence type="ECO:0000259" key="7">
    <source>
        <dbReference type="PROSITE" id="PS50109"/>
    </source>
</evidence>
<feature type="transmembrane region" description="Helical" evidence="6">
    <location>
        <begin position="47"/>
        <end position="65"/>
    </location>
</feature>
<reference evidence="9" key="1">
    <citation type="journal article" date="2019" name="Int. J. Syst. Evol. Microbiol.">
        <title>The Global Catalogue of Microorganisms (GCM) 10K type strain sequencing project: providing services to taxonomists for standard genome sequencing and annotation.</title>
        <authorList>
            <consortium name="The Broad Institute Genomics Platform"/>
            <consortium name="The Broad Institute Genome Sequencing Center for Infectious Disease"/>
            <person name="Wu L."/>
            <person name="Ma J."/>
        </authorList>
    </citation>
    <scope>NUCLEOTIDE SEQUENCE [LARGE SCALE GENOMIC DNA]</scope>
    <source>
        <strain evidence="9">JCM 31920</strain>
    </source>
</reference>
<feature type="transmembrane region" description="Helical" evidence="6">
    <location>
        <begin position="133"/>
        <end position="155"/>
    </location>
</feature>
<evidence type="ECO:0000313" key="8">
    <source>
        <dbReference type="EMBL" id="GAA4442963.1"/>
    </source>
</evidence>
<evidence type="ECO:0000256" key="2">
    <source>
        <dbReference type="ARBA" id="ARBA00012438"/>
    </source>
</evidence>
<dbReference type="SUPFAM" id="SSF55874">
    <property type="entry name" value="ATPase domain of HSP90 chaperone/DNA topoisomerase II/histidine kinase"/>
    <property type="match status" value="1"/>
</dbReference>
<dbReference type="CDD" id="cd00075">
    <property type="entry name" value="HATPase"/>
    <property type="match status" value="1"/>
</dbReference>
<keyword evidence="3" id="KW-0808">Transferase</keyword>
<keyword evidence="5" id="KW-0902">Two-component regulatory system</keyword>
<dbReference type="EMBL" id="BAABEY010000028">
    <property type="protein sequence ID" value="GAA4442963.1"/>
    <property type="molecule type" value="Genomic_DNA"/>
</dbReference>
<keyword evidence="4" id="KW-0418">Kinase</keyword>
<proteinExistence type="predicted"/>
<evidence type="ECO:0000256" key="6">
    <source>
        <dbReference type="SAM" id="Phobius"/>
    </source>
</evidence>
<dbReference type="PRINTS" id="PR00344">
    <property type="entry name" value="BCTRLSENSOR"/>
</dbReference>